<dbReference type="Gene3D" id="1.10.10.10">
    <property type="entry name" value="Winged helix-like DNA-binding domain superfamily/Winged helix DNA-binding domain"/>
    <property type="match status" value="1"/>
</dbReference>
<keyword evidence="2 8" id="KW-0597">Phosphoprotein</keyword>
<evidence type="ECO:0000256" key="2">
    <source>
        <dbReference type="ARBA" id="ARBA00022553"/>
    </source>
</evidence>
<accession>A0AAE9I3C7</accession>
<dbReference type="SMART" id="SM00448">
    <property type="entry name" value="REC"/>
    <property type="match status" value="1"/>
</dbReference>
<dbReference type="Proteomes" id="UP000318943">
    <property type="component" value="Unassembled WGS sequence"/>
</dbReference>
<dbReference type="InterPro" id="IPR039420">
    <property type="entry name" value="WalR-like"/>
</dbReference>
<dbReference type="CDD" id="cd00383">
    <property type="entry name" value="trans_reg_C"/>
    <property type="match status" value="1"/>
</dbReference>
<feature type="DNA-binding region" description="OmpR/PhoB-type" evidence="9">
    <location>
        <begin position="125"/>
        <end position="223"/>
    </location>
</feature>
<evidence type="ECO:0000313" key="14">
    <source>
        <dbReference type="Proteomes" id="UP000318943"/>
    </source>
</evidence>
<reference evidence="12 14" key="1">
    <citation type="submission" date="2019-05" db="EMBL/GenBank/DDBJ databases">
        <title>Whole genome sequence analysis of Cupriavidus campinensis S14E4C strain.</title>
        <authorList>
            <person name="Abbaszade G."/>
            <person name="Szabo A."/>
            <person name="Toumi M."/>
            <person name="Toth E."/>
        </authorList>
    </citation>
    <scope>NUCLEOTIDE SEQUENCE [LARGE SCALE GENOMIC DNA]</scope>
    <source>
        <strain evidence="12 14">S14E4C</strain>
    </source>
</reference>
<dbReference type="PANTHER" id="PTHR48111:SF41">
    <property type="entry name" value="TRANSCRIPTIONAL REGULATORY PROTEIN CUSR-RELATED"/>
    <property type="match status" value="1"/>
</dbReference>
<feature type="domain" description="OmpR/PhoB-type" evidence="11">
    <location>
        <begin position="125"/>
        <end position="223"/>
    </location>
</feature>
<evidence type="ECO:0000256" key="7">
    <source>
        <dbReference type="ARBA" id="ARBA00023163"/>
    </source>
</evidence>
<evidence type="ECO:0000256" key="1">
    <source>
        <dbReference type="ARBA" id="ARBA00022539"/>
    </source>
</evidence>
<dbReference type="EMBL" id="VCIZ01000001">
    <property type="protein sequence ID" value="TSP14412.1"/>
    <property type="molecule type" value="Genomic_DNA"/>
</dbReference>
<evidence type="ECO:0000256" key="3">
    <source>
        <dbReference type="ARBA" id="ARBA00022833"/>
    </source>
</evidence>
<evidence type="ECO:0000313" key="15">
    <source>
        <dbReference type="Proteomes" id="UP001056132"/>
    </source>
</evidence>
<dbReference type="InterPro" id="IPR016032">
    <property type="entry name" value="Sig_transdc_resp-reg_C-effctor"/>
</dbReference>
<dbReference type="InterPro" id="IPR006291">
    <property type="entry name" value="CusR-like"/>
</dbReference>
<evidence type="ECO:0000256" key="4">
    <source>
        <dbReference type="ARBA" id="ARBA00023012"/>
    </source>
</evidence>
<keyword evidence="6 9" id="KW-0238">DNA-binding</keyword>
<evidence type="ECO:0000259" key="11">
    <source>
        <dbReference type="PROSITE" id="PS51755"/>
    </source>
</evidence>
<keyword evidence="7" id="KW-0804">Transcription</keyword>
<dbReference type="InterPro" id="IPR011006">
    <property type="entry name" value="CheY-like_superfamily"/>
</dbReference>
<proteinExistence type="predicted"/>
<dbReference type="Pfam" id="PF00072">
    <property type="entry name" value="Response_reg"/>
    <property type="match status" value="1"/>
</dbReference>
<dbReference type="GO" id="GO:0032993">
    <property type="term" value="C:protein-DNA complex"/>
    <property type="evidence" value="ECO:0007669"/>
    <property type="project" value="TreeGrafter"/>
</dbReference>
<evidence type="ECO:0000313" key="12">
    <source>
        <dbReference type="EMBL" id="TSP14412.1"/>
    </source>
</evidence>
<dbReference type="Proteomes" id="UP001056132">
    <property type="component" value="Chromosome 1"/>
</dbReference>
<keyword evidence="1" id="KW-0104">Cadmium</keyword>
<gene>
    <name evidence="12" type="ORF">FGG12_01760</name>
    <name evidence="13" type="ORF">M5D45_07055</name>
</gene>
<dbReference type="PROSITE" id="PS51755">
    <property type="entry name" value="OMPR_PHOB"/>
    <property type="match status" value="1"/>
</dbReference>
<dbReference type="InterPro" id="IPR001867">
    <property type="entry name" value="OmpR/PhoB-type_DNA-bd"/>
</dbReference>
<keyword evidence="5" id="KW-0805">Transcription regulation</keyword>
<dbReference type="GO" id="GO:0000976">
    <property type="term" value="F:transcription cis-regulatory region binding"/>
    <property type="evidence" value="ECO:0007669"/>
    <property type="project" value="TreeGrafter"/>
</dbReference>
<name>A0AAE9I3C7_9BURK</name>
<dbReference type="Pfam" id="PF00486">
    <property type="entry name" value="Trans_reg_C"/>
    <property type="match status" value="1"/>
</dbReference>
<protein>
    <submittedName>
        <fullName evidence="12 13">Response regulator</fullName>
    </submittedName>
</protein>
<sequence>MKLLVVEDEPKTGEYLRQGLTEAGFVVDLAVNGQDGGHLAMTEAYDLLILDVMLPGMDGWRILQTLRAAGNPVPVLFLTARDSVADRVKGLELGADDYLVKPFAFSELLARVRTLLRRGTAIVQLDRIEIGDLVLDLARRRATRAGRRIVLTGKEFALLELLARRRGEVLPRSLIASQVWDMNFDSDSNVIDVAIRRLRAKIDDDFEPKLIQTVRGMGYVLEVPEDEA</sequence>
<dbReference type="FunFam" id="1.10.10.10:FF:000005">
    <property type="entry name" value="Two-component system response regulator"/>
    <property type="match status" value="1"/>
</dbReference>
<evidence type="ECO:0000256" key="6">
    <source>
        <dbReference type="ARBA" id="ARBA00023125"/>
    </source>
</evidence>
<dbReference type="EMBL" id="CP097330">
    <property type="protein sequence ID" value="URF05551.1"/>
    <property type="molecule type" value="Genomic_DNA"/>
</dbReference>
<dbReference type="Gene3D" id="3.40.50.2300">
    <property type="match status" value="1"/>
</dbReference>
<dbReference type="RefSeq" id="WP_144195589.1">
    <property type="nucleotide sequence ID" value="NZ_CAJPVH010000023.1"/>
</dbReference>
<dbReference type="CDD" id="cd19935">
    <property type="entry name" value="REC_OmpR_CusR-like"/>
    <property type="match status" value="1"/>
</dbReference>
<keyword evidence="4" id="KW-0902">Two-component regulatory system</keyword>
<dbReference type="SMART" id="SM00862">
    <property type="entry name" value="Trans_reg_C"/>
    <property type="match status" value="1"/>
</dbReference>
<evidence type="ECO:0000259" key="10">
    <source>
        <dbReference type="PROSITE" id="PS50110"/>
    </source>
</evidence>
<reference evidence="13" key="2">
    <citation type="journal article" date="2022" name="Microbiol. Resour. Announc.">
        <title>Genome Sequence of Cupriavidus campinensis Strain G5, a Member of a Bacterial Consortium Capable of Polyethylene Degradation.</title>
        <authorList>
            <person name="Schneider B."/>
            <person name="Pfeiffer F."/>
            <person name="Dyall-Smith M."/>
            <person name="Kunte H.J."/>
        </authorList>
    </citation>
    <scope>NUCLEOTIDE SEQUENCE</scope>
    <source>
        <strain evidence="13">G5</strain>
    </source>
</reference>
<dbReference type="SUPFAM" id="SSF52172">
    <property type="entry name" value="CheY-like"/>
    <property type="match status" value="1"/>
</dbReference>
<dbReference type="AlphaFoldDB" id="A0AAE9I3C7"/>
<dbReference type="PROSITE" id="PS50110">
    <property type="entry name" value="RESPONSE_REGULATORY"/>
    <property type="match status" value="1"/>
</dbReference>
<organism evidence="13 15">
    <name type="scientific">Cupriavidus campinensis</name>
    <dbReference type="NCBI Taxonomy" id="151783"/>
    <lineage>
        <taxon>Bacteria</taxon>
        <taxon>Pseudomonadati</taxon>
        <taxon>Pseudomonadota</taxon>
        <taxon>Betaproteobacteria</taxon>
        <taxon>Burkholderiales</taxon>
        <taxon>Burkholderiaceae</taxon>
        <taxon>Cupriavidus</taxon>
    </lineage>
</organism>
<evidence type="ECO:0000313" key="13">
    <source>
        <dbReference type="EMBL" id="URF05551.1"/>
    </source>
</evidence>
<keyword evidence="14" id="KW-1185">Reference proteome</keyword>
<dbReference type="PANTHER" id="PTHR48111">
    <property type="entry name" value="REGULATOR OF RPOS"/>
    <property type="match status" value="1"/>
</dbReference>
<dbReference type="FunFam" id="3.40.50.2300:FF:000001">
    <property type="entry name" value="DNA-binding response regulator PhoB"/>
    <property type="match status" value="1"/>
</dbReference>
<dbReference type="InterPro" id="IPR036388">
    <property type="entry name" value="WH-like_DNA-bd_sf"/>
</dbReference>
<dbReference type="NCBIfam" id="TIGR01387">
    <property type="entry name" value="cztR_silR_copR"/>
    <property type="match status" value="1"/>
</dbReference>
<evidence type="ECO:0000256" key="5">
    <source>
        <dbReference type="ARBA" id="ARBA00023015"/>
    </source>
</evidence>
<dbReference type="SUPFAM" id="SSF46894">
    <property type="entry name" value="C-terminal effector domain of the bipartite response regulators"/>
    <property type="match status" value="1"/>
</dbReference>
<dbReference type="Gene3D" id="6.10.250.690">
    <property type="match status" value="1"/>
</dbReference>
<feature type="modified residue" description="4-aspartylphosphate" evidence="8">
    <location>
        <position position="51"/>
    </location>
</feature>
<dbReference type="GO" id="GO:0005829">
    <property type="term" value="C:cytosol"/>
    <property type="evidence" value="ECO:0007669"/>
    <property type="project" value="TreeGrafter"/>
</dbReference>
<dbReference type="InterPro" id="IPR001789">
    <property type="entry name" value="Sig_transdc_resp-reg_receiver"/>
</dbReference>
<dbReference type="GO" id="GO:0000156">
    <property type="term" value="F:phosphorelay response regulator activity"/>
    <property type="evidence" value="ECO:0007669"/>
    <property type="project" value="TreeGrafter"/>
</dbReference>
<dbReference type="KEGG" id="ccam:M5D45_07055"/>
<keyword evidence="3" id="KW-0862">Zinc</keyword>
<feature type="domain" description="Response regulatory" evidence="10">
    <location>
        <begin position="2"/>
        <end position="116"/>
    </location>
</feature>
<evidence type="ECO:0000256" key="9">
    <source>
        <dbReference type="PROSITE-ProRule" id="PRU01091"/>
    </source>
</evidence>
<dbReference type="GO" id="GO:0006355">
    <property type="term" value="P:regulation of DNA-templated transcription"/>
    <property type="evidence" value="ECO:0007669"/>
    <property type="project" value="InterPro"/>
</dbReference>
<reference evidence="13" key="3">
    <citation type="submission" date="2022-05" db="EMBL/GenBank/DDBJ databases">
        <authorList>
            <person name="Kunte H.-J."/>
        </authorList>
    </citation>
    <scope>NUCLEOTIDE SEQUENCE</scope>
    <source>
        <strain evidence="13">G5</strain>
    </source>
</reference>
<evidence type="ECO:0000256" key="8">
    <source>
        <dbReference type="PROSITE-ProRule" id="PRU00169"/>
    </source>
</evidence>